<sequence>MEYTTEELIINDSFINYCLGRNAEDILFWEEMAHARPDLALRMQEAAEIVLGLHIMLQREVHDGMDETSFEAERRGIFRRILPYAAAVAAAALVGWLVWGMTVQQGGMQQDMATHGKGANENKSALTYVTQRGERRFFVLPDSTRVYLGAGSNLRLLEGFATLNREVHLSGEALFDVPANAELPFIVHSQGQDVNVLGTLFNVKAYPEEEIIETSLIRGKVELVLPGSDHRWPLLPNQKMIVNRAGGDPGIVNGKSGKLVLLPLSYSAKDSAVIETVWAKGRLEIVNESFADIRKELERWYNVNIDIKDKAVEGYTFTATFTHENIGEILKILQQTYYFNYEISGNKITITK</sequence>
<dbReference type="EMBL" id="CP150096">
    <property type="protein sequence ID" value="WZN44843.1"/>
    <property type="molecule type" value="Genomic_DNA"/>
</dbReference>
<dbReference type="PANTHER" id="PTHR30273">
    <property type="entry name" value="PERIPLASMIC SIGNAL SENSOR AND SIGMA FACTOR ACTIVATOR FECR-RELATED"/>
    <property type="match status" value="1"/>
</dbReference>
<organism evidence="4 5">
    <name type="scientific">Chitinophaga caseinilytica</name>
    <dbReference type="NCBI Taxonomy" id="2267521"/>
    <lineage>
        <taxon>Bacteria</taxon>
        <taxon>Pseudomonadati</taxon>
        <taxon>Bacteroidota</taxon>
        <taxon>Chitinophagia</taxon>
        <taxon>Chitinophagales</taxon>
        <taxon>Chitinophagaceae</taxon>
        <taxon>Chitinophaga</taxon>
    </lineage>
</organism>
<evidence type="ECO:0000313" key="5">
    <source>
        <dbReference type="Proteomes" id="UP001449657"/>
    </source>
</evidence>
<accession>A0ABZ2YZH7</accession>
<evidence type="ECO:0000313" key="4">
    <source>
        <dbReference type="EMBL" id="WZN44843.1"/>
    </source>
</evidence>
<keyword evidence="1" id="KW-1133">Transmembrane helix</keyword>
<proteinExistence type="predicted"/>
<gene>
    <name evidence="4" type="ORF">WJU22_18260</name>
</gene>
<reference evidence="4 5" key="1">
    <citation type="submission" date="2024-03" db="EMBL/GenBank/DDBJ databases">
        <title>Chitinophaga caseinilytica sp. nov., a casein hydrolysing bacterium isolated from forest soil.</title>
        <authorList>
            <person name="Lee D.S."/>
            <person name="Han D.M."/>
            <person name="Baek J.H."/>
            <person name="Choi D.G."/>
            <person name="Jeon J.H."/>
            <person name="Jeon C.O."/>
        </authorList>
    </citation>
    <scope>NUCLEOTIDE SEQUENCE [LARGE SCALE GENOMIC DNA]</scope>
    <source>
        <strain evidence="4 5">KACC 19118</strain>
    </source>
</reference>
<dbReference type="InterPro" id="IPR012373">
    <property type="entry name" value="Ferrdict_sens_TM"/>
</dbReference>
<feature type="domain" description="Protein FecR C-terminal" evidence="3">
    <location>
        <begin position="286"/>
        <end position="350"/>
    </location>
</feature>
<name>A0ABZ2YZH7_9BACT</name>
<feature type="domain" description="FecR protein" evidence="2">
    <location>
        <begin position="127"/>
        <end position="222"/>
    </location>
</feature>
<dbReference type="Pfam" id="PF16344">
    <property type="entry name" value="FecR_C"/>
    <property type="match status" value="1"/>
</dbReference>
<dbReference type="Gene3D" id="3.55.50.30">
    <property type="match status" value="1"/>
</dbReference>
<keyword evidence="1" id="KW-0472">Membrane</keyword>
<dbReference type="Pfam" id="PF04773">
    <property type="entry name" value="FecR"/>
    <property type="match status" value="1"/>
</dbReference>
<dbReference type="InterPro" id="IPR032508">
    <property type="entry name" value="FecR_C"/>
</dbReference>
<dbReference type="RefSeq" id="WP_341839605.1">
    <property type="nucleotide sequence ID" value="NZ_CP149792.1"/>
</dbReference>
<dbReference type="Proteomes" id="UP001449657">
    <property type="component" value="Chromosome"/>
</dbReference>
<evidence type="ECO:0000256" key="1">
    <source>
        <dbReference type="SAM" id="Phobius"/>
    </source>
</evidence>
<evidence type="ECO:0000259" key="2">
    <source>
        <dbReference type="Pfam" id="PF04773"/>
    </source>
</evidence>
<protein>
    <submittedName>
        <fullName evidence="4">FecR domain-containing protein</fullName>
    </submittedName>
</protein>
<dbReference type="Gene3D" id="2.60.120.1440">
    <property type="match status" value="1"/>
</dbReference>
<feature type="transmembrane region" description="Helical" evidence="1">
    <location>
        <begin position="81"/>
        <end position="99"/>
    </location>
</feature>
<evidence type="ECO:0000259" key="3">
    <source>
        <dbReference type="Pfam" id="PF16344"/>
    </source>
</evidence>
<dbReference type="InterPro" id="IPR006860">
    <property type="entry name" value="FecR"/>
</dbReference>
<keyword evidence="1" id="KW-0812">Transmembrane</keyword>
<keyword evidence="5" id="KW-1185">Reference proteome</keyword>
<dbReference type="PANTHER" id="PTHR30273:SF2">
    <property type="entry name" value="PROTEIN FECR"/>
    <property type="match status" value="1"/>
</dbReference>